<organism evidence="1 2">
    <name type="scientific">Acanthoscelides obtectus</name>
    <name type="common">Bean weevil</name>
    <name type="synonym">Bruchus obtectus</name>
    <dbReference type="NCBI Taxonomy" id="200917"/>
    <lineage>
        <taxon>Eukaryota</taxon>
        <taxon>Metazoa</taxon>
        <taxon>Ecdysozoa</taxon>
        <taxon>Arthropoda</taxon>
        <taxon>Hexapoda</taxon>
        <taxon>Insecta</taxon>
        <taxon>Pterygota</taxon>
        <taxon>Neoptera</taxon>
        <taxon>Endopterygota</taxon>
        <taxon>Coleoptera</taxon>
        <taxon>Polyphaga</taxon>
        <taxon>Cucujiformia</taxon>
        <taxon>Chrysomeloidea</taxon>
        <taxon>Chrysomelidae</taxon>
        <taxon>Bruchinae</taxon>
        <taxon>Bruchini</taxon>
        <taxon>Acanthoscelides</taxon>
    </lineage>
</organism>
<name>A0A9P0LDR0_ACAOB</name>
<gene>
    <name evidence="1" type="ORF">ACAOBT_LOCUS22255</name>
</gene>
<evidence type="ECO:0000313" key="1">
    <source>
        <dbReference type="EMBL" id="CAH1994752.1"/>
    </source>
</evidence>
<sequence length="65" mass="7451">MANRKCLQQKSEGYSRLNKHLALSSIPEILFLAQCTQTTSFSETMLEDSLLQNDMRPAFPEMLKD</sequence>
<reference evidence="1" key="1">
    <citation type="submission" date="2022-03" db="EMBL/GenBank/DDBJ databases">
        <authorList>
            <person name="Sayadi A."/>
        </authorList>
    </citation>
    <scope>NUCLEOTIDE SEQUENCE</scope>
</reference>
<keyword evidence="2" id="KW-1185">Reference proteome</keyword>
<proteinExistence type="predicted"/>
<comment type="caution">
    <text evidence="1">The sequence shown here is derived from an EMBL/GenBank/DDBJ whole genome shotgun (WGS) entry which is preliminary data.</text>
</comment>
<evidence type="ECO:0000313" key="2">
    <source>
        <dbReference type="Proteomes" id="UP001152888"/>
    </source>
</evidence>
<accession>A0A9P0LDR0</accession>
<dbReference type="EMBL" id="CAKOFQ010007206">
    <property type="protein sequence ID" value="CAH1994752.1"/>
    <property type="molecule type" value="Genomic_DNA"/>
</dbReference>
<protein>
    <submittedName>
        <fullName evidence="1">Uncharacterized protein</fullName>
    </submittedName>
</protein>
<dbReference type="AlphaFoldDB" id="A0A9P0LDR0"/>
<dbReference type="Proteomes" id="UP001152888">
    <property type="component" value="Unassembled WGS sequence"/>
</dbReference>